<evidence type="ECO:0000313" key="2">
    <source>
        <dbReference type="EMBL" id="KAK1258252.1"/>
    </source>
</evidence>
<dbReference type="Proteomes" id="UP001179952">
    <property type="component" value="Unassembled WGS sequence"/>
</dbReference>
<proteinExistence type="predicted"/>
<name>A0AAV9A0W5_ACOGR</name>
<dbReference type="Pfam" id="PF00078">
    <property type="entry name" value="RVT_1"/>
    <property type="match status" value="1"/>
</dbReference>
<organism evidence="2 3">
    <name type="scientific">Acorus gramineus</name>
    <name type="common">Dwarf sweet flag</name>
    <dbReference type="NCBI Taxonomy" id="55184"/>
    <lineage>
        <taxon>Eukaryota</taxon>
        <taxon>Viridiplantae</taxon>
        <taxon>Streptophyta</taxon>
        <taxon>Embryophyta</taxon>
        <taxon>Tracheophyta</taxon>
        <taxon>Spermatophyta</taxon>
        <taxon>Magnoliopsida</taxon>
        <taxon>Liliopsida</taxon>
        <taxon>Acoraceae</taxon>
        <taxon>Acorus</taxon>
    </lineage>
</organism>
<comment type="caution">
    <text evidence="2">The sequence shown here is derived from an EMBL/GenBank/DDBJ whole genome shotgun (WGS) entry which is preliminary data.</text>
</comment>
<sequence length="175" mass="19687">MNHSFICLIPKVPDADSMDDFRPISLCGTIYKVITKILATRLQVVLPNLVSLNQTAFVKGQNISHGILLAHELIRYLNKGTSPNRAAIKVDLRKAFDSIRWPFIYNVLKGMNFPSKWIMWIKECIETPKFSILINGSPNGFFWCELRFKARGPTITTPLCLGNRGFLPFDGASSG</sequence>
<dbReference type="EMBL" id="JAUJYN010000022">
    <property type="protein sequence ID" value="KAK1258252.1"/>
    <property type="molecule type" value="Genomic_DNA"/>
</dbReference>
<reference evidence="2" key="2">
    <citation type="submission" date="2023-06" db="EMBL/GenBank/DDBJ databases">
        <authorList>
            <person name="Ma L."/>
            <person name="Liu K.-W."/>
            <person name="Li Z."/>
            <person name="Hsiao Y.-Y."/>
            <person name="Qi Y."/>
            <person name="Fu T."/>
            <person name="Tang G."/>
            <person name="Zhang D."/>
            <person name="Sun W.-H."/>
            <person name="Liu D.-K."/>
            <person name="Li Y."/>
            <person name="Chen G.-Z."/>
            <person name="Liu X.-D."/>
            <person name="Liao X.-Y."/>
            <person name="Jiang Y.-T."/>
            <person name="Yu X."/>
            <person name="Hao Y."/>
            <person name="Huang J."/>
            <person name="Zhao X.-W."/>
            <person name="Ke S."/>
            <person name="Chen Y.-Y."/>
            <person name="Wu W.-L."/>
            <person name="Hsu J.-L."/>
            <person name="Lin Y.-F."/>
            <person name="Huang M.-D."/>
            <person name="Li C.-Y."/>
            <person name="Huang L."/>
            <person name="Wang Z.-W."/>
            <person name="Zhao X."/>
            <person name="Zhong W.-Y."/>
            <person name="Peng D.-H."/>
            <person name="Ahmad S."/>
            <person name="Lan S."/>
            <person name="Zhang J.-S."/>
            <person name="Tsai W.-C."/>
            <person name="Van De Peer Y."/>
            <person name="Liu Z.-J."/>
        </authorList>
    </citation>
    <scope>NUCLEOTIDE SEQUENCE</scope>
    <source>
        <strain evidence="2">SCP</strain>
        <tissue evidence="2">Leaves</tissue>
    </source>
</reference>
<dbReference type="CDD" id="cd01650">
    <property type="entry name" value="RT_nLTR_like"/>
    <property type="match status" value="1"/>
</dbReference>
<dbReference type="InterPro" id="IPR000477">
    <property type="entry name" value="RT_dom"/>
</dbReference>
<protein>
    <recommendedName>
        <fullName evidence="1">Reverse transcriptase domain-containing protein</fullName>
    </recommendedName>
</protein>
<accession>A0AAV9A0W5</accession>
<reference evidence="2" key="1">
    <citation type="journal article" date="2023" name="Nat. Commun.">
        <title>Diploid and tetraploid genomes of Acorus and the evolution of monocots.</title>
        <authorList>
            <person name="Ma L."/>
            <person name="Liu K.W."/>
            <person name="Li Z."/>
            <person name="Hsiao Y.Y."/>
            <person name="Qi Y."/>
            <person name="Fu T."/>
            <person name="Tang G.D."/>
            <person name="Zhang D."/>
            <person name="Sun W.H."/>
            <person name="Liu D.K."/>
            <person name="Li Y."/>
            <person name="Chen G.Z."/>
            <person name="Liu X.D."/>
            <person name="Liao X.Y."/>
            <person name="Jiang Y.T."/>
            <person name="Yu X."/>
            <person name="Hao Y."/>
            <person name="Huang J."/>
            <person name="Zhao X.W."/>
            <person name="Ke S."/>
            <person name="Chen Y.Y."/>
            <person name="Wu W.L."/>
            <person name="Hsu J.L."/>
            <person name="Lin Y.F."/>
            <person name="Huang M.D."/>
            <person name="Li C.Y."/>
            <person name="Huang L."/>
            <person name="Wang Z.W."/>
            <person name="Zhao X."/>
            <person name="Zhong W.Y."/>
            <person name="Peng D.H."/>
            <person name="Ahmad S."/>
            <person name="Lan S."/>
            <person name="Zhang J.S."/>
            <person name="Tsai W.C."/>
            <person name="Van de Peer Y."/>
            <person name="Liu Z.J."/>
        </authorList>
    </citation>
    <scope>NUCLEOTIDE SEQUENCE</scope>
    <source>
        <strain evidence="2">SCP</strain>
    </source>
</reference>
<evidence type="ECO:0000313" key="3">
    <source>
        <dbReference type="Proteomes" id="UP001179952"/>
    </source>
</evidence>
<dbReference type="AlphaFoldDB" id="A0AAV9A0W5"/>
<dbReference type="PROSITE" id="PS50878">
    <property type="entry name" value="RT_POL"/>
    <property type="match status" value="1"/>
</dbReference>
<feature type="domain" description="Reverse transcriptase" evidence="1">
    <location>
        <begin position="1"/>
        <end position="175"/>
    </location>
</feature>
<keyword evidence="3" id="KW-1185">Reference proteome</keyword>
<dbReference type="PANTHER" id="PTHR19446">
    <property type="entry name" value="REVERSE TRANSCRIPTASES"/>
    <property type="match status" value="1"/>
</dbReference>
<evidence type="ECO:0000259" key="1">
    <source>
        <dbReference type="PROSITE" id="PS50878"/>
    </source>
</evidence>
<gene>
    <name evidence="2" type="ORF">QJS04_geneDACA012762</name>
</gene>